<dbReference type="Proteomes" id="UP000276776">
    <property type="component" value="Unassembled WGS sequence"/>
</dbReference>
<dbReference type="OrthoDB" id="5873684at2759"/>
<accession>A0A0N5D3E9</accession>
<dbReference type="WBParaSite" id="TCLT_0000745701-mRNA-1">
    <property type="protein sequence ID" value="TCLT_0000745701-mRNA-1"/>
    <property type="gene ID" value="TCLT_0000745701"/>
</dbReference>
<proteinExistence type="predicted"/>
<gene>
    <name evidence="1" type="ORF">TCLT_LOCUS7446</name>
</gene>
<dbReference type="OMA" id="CSQEHLY"/>
<reference evidence="1 2" key="2">
    <citation type="submission" date="2018-11" db="EMBL/GenBank/DDBJ databases">
        <authorList>
            <consortium name="Pathogen Informatics"/>
        </authorList>
    </citation>
    <scope>NUCLEOTIDE SEQUENCE [LARGE SCALE GENOMIC DNA]</scope>
</reference>
<protein>
    <submittedName>
        <fullName evidence="3">Thyroglobulin type-1 domain-containing protein</fullName>
    </submittedName>
</protein>
<evidence type="ECO:0000313" key="3">
    <source>
        <dbReference type="WBParaSite" id="TCLT_0000745701-mRNA-1"/>
    </source>
</evidence>
<dbReference type="AlphaFoldDB" id="A0A0N5D3E9"/>
<organism evidence="3">
    <name type="scientific">Thelazia callipaeda</name>
    <name type="common">Oriental eyeworm</name>
    <name type="synonym">Parasitic nematode</name>
    <dbReference type="NCBI Taxonomy" id="103827"/>
    <lineage>
        <taxon>Eukaryota</taxon>
        <taxon>Metazoa</taxon>
        <taxon>Ecdysozoa</taxon>
        <taxon>Nematoda</taxon>
        <taxon>Chromadorea</taxon>
        <taxon>Rhabditida</taxon>
        <taxon>Spirurina</taxon>
        <taxon>Spiruromorpha</taxon>
        <taxon>Thelazioidea</taxon>
        <taxon>Thelaziidae</taxon>
        <taxon>Thelazia</taxon>
    </lineage>
</organism>
<sequence length="118" mass="13503">MIFTFYCSAPYFETVTAMMLYYRYIIVPLILVIQLVDTVTCPLEATGSGSSSASTSVSNKPAMLAKRKMCPDFKDREEQKYCCPSHIVPGSYYCCSQEHLYRIEAEKAAEIRRQFIKK</sequence>
<keyword evidence="2" id="KW-1185">Reference proteome</keyword>
<dbReference type="EMBL" id="UYYF01004508">
    <property type="protein sequence ID" value="VDN04903.1"/>
    <property type="molecule type" value="Genomic_DNA"/>
</dbReference>
<reference evidence="3" key="1">
    <citation type="submission" date="2017-02" db="UniProtKB">
        <authorList>
            <consortium name="WormBaseParasite"/>
        </authorList>
    </citation>
    <scope>IDENTIFICATION</scope>
</reference>
<evidence type="ECO:0000313" key="2">
    <source>
        <dbReference type="Proteomes" id="UP000276776"/>
    </source>
</evidence>
<name>A0A0N5D3E9_THECL</name>
<evidence type="ECO:0000313" key="1">
    <source>
        <dbReference type="EMBL" id="VDN04903.1"/>
    </source>
</evidence>